<dbReference type="InterPro" id="IPR007421">
    <property type="entry name" value="Schlafen_AlbA_2_dom"/>
</dbReference>
<dbReference type="PANTHER" id="PTHR30595:SF6">
    <property type="entry name" value="SCHLAFEN ALBA-2 DOMAIN-CONTAINING PROTEIN"/>
    <property type="match status" value="1"/>
</dbReference>
<dbReference type="Pfam" id="PF13749">
    <property type="entry name" value="HATPase_c_4"/>
    <property type="match status" value="1"/>
</dbReference>
<name>A0A1P9WW50_9BACT</name>
<accession>A0A1P9WW50</accession>
<sequence>MINQDELRRLLMDSESDRVERTISTKNTDKFGEAICAFANDLPNNNQPGYLFIGANDDGSIAGVSITDQLLQNLAAIRTDGNIVPPPALSVQKVSFEQGDLAVVEVQPHHLPPVRYKQQIWIRNGPRRATAGEAEERILNEKRSHYARSFDTLPCRGSSLADLSQAFFRTTYLPLAITDEELIANGRVLVEQMASLKFYDLTAGSPTFAGLLVFGTNPLYFLPGAYIQFVQFAGDSLSSDVVNETLFSGPLITLLSDLDSFVKNQVVHQRPVGASYLREQQLFDFPYIAIRESLMNALLHRDYQSNSPIRFYQFSDRIEIQNPGGLFGAARPENFPKVNDYRNPALAEVMKVTGYVNRFNRGISRIQTALETNKSPAPVFEKDQPTYFGVTLYRHPDYENADLLQ</sequence>
<proteinExistence type="predicted"/>
<dbReference type="RefSeq" id="WP_077131038.1">
    <property type="nucleotide sequence ID" value="NZ_CP014263.1"/>
</dbReference>
<evidence type="ECO:0000259" key="1">
    <source>
        <dbReference type="Pfam" id="PF04326"/>
    </source>
</evidence>
<feature type="domain" description="Schlafen AlbA-2" evidence="1">
    <location>
        <begin position="15"/>
        <end position="127"/>
    </location>
</feature>
<dbReference type="InterPro" id="IPR038461">
    <property type="entry name" value="Schlafen_AlbA_2_dom_sf"/>
</dbReference>
<protein>
    <submittedName>
        <fullName evidence="2">Transcriptional regulator</fullName>
    </submittedName>
</protein>
<dbReference type="EMBL" id="CP014263">
    <property type="protein sequence ID" value="AQG79604.1"/>
    <property type="molecule type" value="Genomic_DNA"/>
</dbReference>
<dbReference type="Gene3D" id="3.30.950.30">
    <property type="entry name" value="Schlafen, AAA domain"/>
    <property type="match status" value="1"/>
</dbReference>
<dbReference type="InterPro" id="IPR038475">
    <property type="entry name" value="RecG_C_sf"/>
</dbReference>
<dbReference type="PANTHER" id="PTHR30595">
    <property type="entry name" value="GLPR-RELATED TRANSCRIPTIONAL REPRESSOR"/>
    <property type="match status" value="1"/>
</dbReference>
<dbReference type="AlphaFoldDB" id="A0A1P9WW50"/>
<dbReference type="Pfam" id="PF04326">
    <property type="entry name" value="SLFN_AlbA_2"/>
    <property type="match status" value="1"/>
</dbReference>
<evidence type="ECO:0000313" key="2">
    <source>
        <dbReference type="EMBL" id="AQG79604.1"/>
    </source>
</evidence>
<organism evidence="2 3">
    <name type="scientific">Spirosoma montaniterrae</name>
    <dbReference type="NCBI Taxonomy" id="1178516"/>
    <lineage>
        <taxon>Bacteria</taxon>
        <taxon>Pseudomonadati</taxon>
        <taxon>Bacteroidota</taxon>
        <taxon>Cytophagia</taxon>
        <taxon>Cytophagales</taxon>
        <taxon>Cytophagaceae</taxon>
        <taxon>Spirosoma</taxon>
    </lineage>
</organism>
<reference evidence="2 3" key="1">
    <citation type="submission" date="2016-01" db="EMBL/GenBank/DDBJ databases">
        <authorList>
            <person name="Oliw E.H."/>
        </authorList>
    </citation>
    <scope>NUCLEOTIDE SEQUENCE [LARGE SCALE GENOMIC DNA]</scope>
    <source>
        <strain evidence="2 3">DY10</strain>
    </source>
</reference>
<evidence type="ECO:0000313" key="3">
    <source>
        <dbReference type="Proteomes" id="UP000187941"/>
    </source>
</evidence>
<dbReference type="Proteomes" id="UP000187941">
    <property type="component" value="Chromosome"/>
</dbReference>
<dbReference type="Gene3D" id="3.30.565.60">
    <property type="match status" value="1"/>
</dbReference>
<dbReference type="STRING" id="1178516.AWR27_09870"/>
<dbReference type="OrthoDB" id="9807907at2"/>
<keyword evidence="3" id="KW-1185">Reference proteome</keyword>
<dbReference type="KEGG" id="smon:AWR27_09870"/>
<gene>
    <name evidence="2" type="ORF">AWR27_09870</name>
</gene>